<gene>
    <name evidence="1" type="ORF">LSAA_7590</name>
</gene>
<dbReference type="AlphaFoldDB" id="A0A7R8CP22"/>
<protein>
    <submittedName>
        <fullName evidence="1">(salmon louse) hypothetical protein</fullName>
    </submittedName>
</protein>
<dbReference type="EMBL" id="HG994582">
    <property type="protein sequence ID" value="CAF2881794.1"/>
    <property type="molecule type" value="Genomic_DNA"/>
</dbReference>
<sequence length="202" mass="23386">MIGWQYSTLRQSHKSNGGSKLEPFKRYTMIQLCVKECTHSKLHRKKGGKALPRLSGQWGTAEDFDIKRKSHKRLCDSKTEDMVEFIQDIVDADPALGIYNSICLLIQNKESISTNESLLQYHPLNINKLLPMHFGDVVNVSIRYEDINDSSKVWSSTCRFQTFSSLPRLIVFFKTRITNRIPKEDRVHITHVPANKDTRYKT</sequence>
<evidence type="ECO:0000313" key="2">
    <source>
        <dbReference type="Proteomes" id="UP000675881"/>
    </source>
</evidence>
<name>A0A7R8CP22_LEPSM</name>
<dbReference type="Proteomes" id="UP000675881">
    <property type="component" value="Chromosome 3"/>
</dbReference>
<proteinExistence type="predicted"/>
<accession>A0A7R8CP22</accession>
<organism evidence="1 2">
    <name type="scientific">Lepeophtheirus salmonis</name>
    <name type="common">Salmon louse</name>
    <name type="synonym">Caligus salmonis</name>
    <dbReference type="NCBI Taxonomy" id="72036"/>
    <lineage>
        <taxon>Eukaryota</taxon>
        <taxon>Metazoa</taxon>
        <taxon>Ecdysozoa</taxon>
        <taxon>Arthropoda</taxon>
        <taxon>Crustacea</taxon>
        <taxon>Multicrustacea</taxon>
        <taxon>Hexanauplia</taxon>
        <taxon>Copepoda</taxon>
        <taxon>Siphonostomatoida</taxon>
        <taxon>Caligidae</taxon>
        <taxon>Lepeophtheirus</taxon>
    </lineage>
</organism>
<keyword evidence="2" id="KW-1185">Reference proteome</keyword>
<reference evidence="1" key="1">
    <citation type="submission" date="2021-02" db="EMBL/GenBank/DDBJ databases">
        <authorList>
            <person name="Bekaert M."/>
        </authorList>
    </citation>
    <scope>NUCLEOTIDE SEQUENCE</scope>
    <source>
        <strain evidence="1">IoA-00</strain>
    </source>
</reference>
<evidence type="ECO:0000313" key="1">
    <source>
        <dbReference type="EMBL" id="CAF2881794.1"/>
    </source>
</evidence>